<keyword evidence="4" id="KW-1185">Reference proteome</keyword>
<evidence type="ECO:0000256" key="1">
    <source>
        <dbReference type="SAM" id="Phobius"/>
    </source>
</evidence>
<keyword evidence="2" id="KW-0732">Signal</keyword>
<accession>X6LXK0</accession>
<gene>
    <name evidence="3" type="ORF">RFI_31300</name>
</gene>
<keyword evidence="1" id="KW-0472">Membrane</keyword>
<evidence type="ECO:0000256" key="2">
    <source>
        <dbReference type="SAM" id="SignalP"/>
    </source>
</evidence>
<sequence>MSNSAIFFVIFLVIRLKGLESLELPQTRSYNNVQPRSRLLNSPCGGEEYNKDWGVEMEFKATEIKEGGILQVSLRPIAYSRNTTYRFVLCQSDDKETHLDRCISLSSVCFDLLHKDGQTVFELNVVDKNKDKKQEEYVAHVFCIPRGIGKPLTTTTTTTTATLPHSDSLSMTLIFEWLVSPFNVIYNCVDLQLVQDTSILSSSDSVIWETYVSPFRFFFFYTYNLLYIHIYIYVYVCIYYYFSKNDVRSVLNWNTTTSNPVTSVVEKKTSGLSTMALAVIIVLSIVGCCCICMCIISRQFRRTCFGYINDACEATGR</sequence>
<dbReference type="AlphaFoldDB" id="X6LXK0"/>
<feature type="transmembrane region" description="Helical" evidence="1">
    <location>
        <begin position="218"/>
        <end position="242"/>
    </location>
</feature>
<name>X6LXK0_RETFI</name>
<dbReference type="Proteomes" id="UP000023152">
    <property type="component" value="Unassembled WGS sequence"/>
</dbReference>
<keyword evidence="1" id="KW-0812">Transmembrane</keyword>
<evidence type="ECO:0000313" key="4">
    <source>
        <dbReference type="Proteomes" id="UP000023152"/>
    </source>
</evidence>
<evidence type="ECO:0000313" key="3">
    <source>
        <dbReference type="EMBL" id="ETO06096.1"/>
    </source>
</evidence>
<feature type="chain" id="PRO_5004975021" evidence="2">
    <location>
        <begin position="22"/>
        <end position="317"/>
    </location>
</feature>
<feature type="transmembrane region" description="Helical" evidence="1">
    <location>
        <begin position="275"/>
        <end position="296"/>
    </location>
</feature>
<protein>
    <submittedName>
        <fullName evidence="3">Uncharacterized protein</fullName>
    </submittedName>
</protein>
<reference evidence="3 4" key="1">
    <citation type="journal article" date="2013" name="Curr. Biol.">
        <title>The Genome of the Foraminiferan Reticulomyxa filosa.</title>
        <authorList>
            <person name="Glockner G."/>
            <person name="Hulsmann N."/>
            <person name="Schleicher M."/>
            <person name="Noegel A.A."/>
            <person name="Eichinger L."/>
            <person name="Gallinger C."/>
            <person name="Pawlowski J."/>
            <person name="Sierra R."/>
            <person name="Euteneuer U."/>
            <person name="Pillet L."/>
            <person name="Moustafa A."/>
            <person name="Platzer M."/>
            <person name="Groth M."/>
            <person name="Szafranski K."/>
            <person name="Schliwa M."/>
        </authorList>
    </citation>
    <scope>NUCLEOTIDE SEQUENCE [LARGE SCALE GENOMIC DNA]</scope>
</reference>
<dbReference type="EMBL" id="ASPP01027496">
    <property type="protein sequence ID" value="ETO06096.1"/>
    <property type="molecule type" value="Genomic_DNA"/>
</dbReference>
<comment type="caution">
    <text evidence="3">The sequence shown here is derived from an EMBL/GenBank/DDBJ whole genome shotgun (WGS) entry which is preliminary data.</text>
</comment>
<keyword evidence="1" id="KW-1133">Transmembrane helix</keyword>
<organism evidence="3 4">
    <name type="scientific">Reticulomyxa filosa</name>
    <dbReference type="NCBI Taxonomy" id="46433"/>
    <lineage>
        <taxon>Eukaryota</taxon>
        <taxon>Sar</taxon>
        <taxon>Rhizaria</taxon>
        <taxon>Retaria</taxon>
        <taxon>Foraminifera</taxon>
        <taxon>Monothalamids</taxon>
        <taxon>Reticulomyxidae</taxon>
        <taxon>Reticulomyxa</taxon>
    </lineage>
</organism>
<proteinExistence type="predicted"/>
<feature type="signal peptide" evidence="2">
    <location>
        <begin position="1"/>
        <end position="21"/>
    </location>
</feature>